<evidence type="ECO:0000256" key="10">
    <source>
        <dbReference type="PROSITE-ProRule" id="PRU00169"/>
    </source>
</evidence>
<feature type="compositionally biased region" description="Acidic residues" evidence="11">
    <location>
        <begin position="206"/>
        <end position="219"/>
    </location>
</feature>
<keyword evidence="15" id="KW-1185">Reference proteome</keyword>
<dbReference type="GO" id="GO:0003677">
    <property type="term" value="F:DNA binding"/>
    <property type="evidence" value="ECO:0007669"/>
    <property type="project" value="UniProtKB-KW"/>
</dbReference>
<keyword evidence="7" id="KW-0010">Activator</keyword>
<dbReference type="PROSITE" id="PS50110">
    <property type="entry name" value="RESPONSE_REGULATORY"/>
    <property type="match status" value="1"/>
</dbReference>
<sequence length="714" mass="78633">MDPASTTSSGSSRAPAAGYSRSPDAAAACGPPPEFPAGLRVLLVDDDVTCLKIIGMMLRKCLYDVTTCSRAAEALSLLRERKGWFDLVLSDVYMPDMDGFKLLEHIGLEMDLPVIMMSADDHKDVVMKGVTHGAVDYLIKPVRMELLKNIWQHVVRKKRFGMKDSEQSGSTEESDRQKKALEEGDNVTSGSGPNWRTMKRKKEGKDDDEEEEDDTEEREDPSQTKKPRVVWSVELHQQFMTAVNQLGIDKAVPKKILELMKVPGLTRENVASHLQKYRLYLRRLSVPQNQARIDGPYTSAQEVPFRSGGVVGFDLQALSVSGQLLPALHFGARRATDTGIGTPTFNQMGFLSSGSSANVSSARSSPMYQMTNRGLSYLSGSPNNIESRQIDQPYHLAQQHGRNTPLKVEEETSVFFNMPPSQTRPLFPGANTNDQLNRSLLMAMSQPGQQFSLSQQHDNFLGQSISRGQVLNGIEAHDSRLASTVRQQMLPYEISSDVSERTVNTLNSSLPGNQISSLYGAVPQSLNSNIQNRCINESVASLYPHSSSIGPTPMTGSVQTSSKTSNLKGISDLPPSYVSSQNKSLDWKMKGVNLPYQSGQQFGSGLNNLDSGSSPATYQDRNTINACTVRKEILSVRTEIEHEKVECISQCNTAVLVENSFSMKSEVLPDTKLQDAFYDSNIISNELMNVVGKQLQEGTGEDASELFDGYSLDM</sequence>
<dbReference type="AlphaFoldDB" id="A0AAQ3QGL4"/>
<evidence type="ECO:0000259" key="13">
    <source>
        <dbReference type="PROSITE" id="PS51294"/>
    </source>
</evidence>
<keyword evidence="5" id="KW-0805">Transcription regulation</keyword>
<dbReference type="InterPro" id="IPR001789">
    <property type="entry name" value="Sig_transdc_resp-reg_receiver"/>
</dbReference>
<keyword evidence="4" id="KW-0902">Two-component regulatory system</keyword>
<feature type="region of interest" description="Disordered" evidence="11">
    <location>
        <begin position="162"/>
        <end position="229"/>
    </location>
</feature>
<evidence type="ECO:0000256" key="1">
    <source>
        <dbReference type="ARBA" id="ARBA00004123"/>
    </source>
</evidence>
<gene>
    <name evidence="14" type="ORF">Cni_G19059</name>
</gene>
<accession>A0AAQ3QGL4</accession>
<dbReference type="InterPro" id="IPR017930">
    <property type="entry name" value="Myb_dom"/>
</dbReference>
<keyword evidence="6" id="KW-0238">DNA-binding</keyword>
<evidence type="ECO:0000256" key="11">
    <source>
        <dbReference type="SAM" id="MobiDB-lite"/>
    </source>
</evidence>
<dbReference type="GO" id="GO:0000160">
    <property type="term" value="P:phosphorelay signal transduction system"/>
    <property type="evidence" value="ECO:0007669"/>
    <property type="project" value="UniProtKB-KW"/>
</dbReference>
<keyword evidence="9" id="KW-0539">Nucleus</keyword>
<feature type="modified residue" description="4-aspartylphosphate" evidence="10">
    <location>
        <position position="91"/>
    </location>
</feature>
<reference evidence="14 15" key="1">
    <citation type="submission" date="2023-10" db="EMBL/GenBank/DDBJ databases">
        <title>Chromosome-scale genome assembly provides insights into flower coloration mechanisms of Canna indica.</title>
        <authorList>
            <person name="Li C."/>
        </authorList>
    </citation>
    <scope>NUCLEOTIDE SEQUENCE [LARGE SCALE GENOMIC DNA]</scope>
    <source>
        <tissue evidence="14">Flower</tissue>
    </source>
</reference>
<protein>
    <recommendedName>
        <fullName evidence="16">Two-component response regulator</fullName>
    </recommendedName>
</protein>
<evidence type="ECO:0000256" key="9">
    <source>
        <dbReference type="ARBA" id="ARBA00023242"/>
    </source>
</evidence>
<dbReference type="Pfam" id="PF00072">
    <property type="entry name" value="Response_reg"/>
    <property type="match status" value="1"/>
</dbReference>
<dbReference type="InterPro" id="IPR009057">
    <property type="entry name" value="Homeodomain-like_sf"/>
</dbReference>
<evidence type="ECO:0000256" key="7">
    <source>
        <dbReference type="ARBA" id="ARBA00023159"/>
    </source>
</evidence>
<feature type="region of interest" description="Disordered" evidence="11">
    <location>
        <begin position="550"/>
        <end position="575"/>
    </location>
</feature>
<dbReference type="CDD" id="cd17584">
    <property type="entry name" value="REC_typeB_ARR-like"/>
    <property type="match status" value="1"/>
</dbReference>
<comment type="similarity">
    <text evidence="2">Belongs to the ARR family. Type-B subfamily.</text>
</comment>
<dbReference type="Gene3D" id="3.40.50.2300">
    <property type="match status" value="1"/>
</dbReference>
<dbReference type="Gene3D" id="1.10.10.60">
    <property type="entry name" value="Homeodomain-like"/>
    <property type="match status" value="1"/>
</dbReference>
<feature type="region of interest" description="Disordered" evidence="11">
    <location>
        <begin position="1"/>
        <end position="25"/>
    </location>
</feature>
<keyword evidence="3 10" id="KW-0597">Phosphoprotein</keyword>
<evidence type="ECO:0000256" key="5">
    <source>
        <dbReference type="ARBA" id="ARBA00023015"/>
    </source>
</evidence>
<feature type="domain" description="Response regulatory" evidence="12">
    <location>
        <begin position="40"/>
        <end position="155"/>
    </location>
</feature>
<evidence type="ECO:0008006" key="16">
    <source>
        <dbReference type="Google" id="ProtNLM"/>
    </source>
</evidence>
<evidence type="ECO:0000259" key="12">
    <source>
        <dbReference type="PROSITE" id="PS50110"/>
    </source>
</evidence>
<dbReference type="SUPFAM" id="SSF46689">
    <property type="entry name" value="Homeodomain-like"/>
    <property type="match status" value="1"/>
</dbReference>
<dbReference type="InterPro" id="IPR017053">
    <property type="entry name" value="Response_reg_B-typ_pln"/>
</dbReference>
<dbReference type="FunFam" id="1.10.10.60:FF:000007">
    <property type="entry name" value="Two-component response regulator"/>
    <property type="match status" value="1"/>
</dbReference>
<dbReference type="Proteomes" id="UP001327560">
    <property type="component" value="Chromosome 6"/>
</dbReference>
<proteinExistence type="inferred from homology"/>
<dbReference type="SMART" id="SM00448">
    <property type="entry name" value="REC"/>
    <property type="match status" value="1"/>
</dbReference>
<dbReference type="EMBL" id="CP136895">
    <property type="protein sequence ID" value="WOL10304.1"/>
    <property type="molecule type" value="Genomic_DNA"/>
</dbReference>
<name>A0AAQ3QGL4_9LILI</name>
<dbReference type="SUPFAM" id="SSF52172">
    <property type="entry name" value="CheY-like"/>
    <property type="match status" value="1"/>
</dbReference>
<feature type="domain" description="HTH myb-type" evidence="13">
    <location>
        <begin position="225"/>
        <end position="282"/>
    </location>
</feature>
<evidence type="ECO:0000256" key="8">
    <source>
        <dbReference type="ARBA" id="ARBA00023163"/>
    </source>
</evidence>
<keyword evidence="8" id="KW-0804">Transcription</keyword>
<feature type="compositionally biased region" description="Polar residues" evidence="11">
    <location>
        <begin position="1"/>
        <end position="12"/>
    </location>
</feature>
<organism evidence="14 15">
    <name type="scientific">Canna indica</name>
    <name type="common">Indian-shot</name>
    <dbReference type="NCBI Taxonomy" id="4628"/>
    <lineage>
        <taxon>Eukaryota</taxon>
        <taxon>Viridiplantae</taxon>
        <taxon>Streptophyta</taxon>
        <taxon>Embryophyta</taxon>
        <taxon>Tracheophyta</taxon>
        <taxon>Spermatophyta</taxon>
        <taxon>Magnoliopsida</taxon>
        <taxon>Liliopsida</taxon>
        <taxon>Zingiberales</taxon>
        <taxon>Cannaceae</taxon>
        <taxon>Canna</taxon>
    </lineage>
</organism>
<evidence type="ECO:0000313" key="14">
    <source>
        <dbReference type="EMBL" id="WOL10304.1"/>
    </source>
</evidence>
<dbReference type="InterPro" id="IPR045279">
    <property type="entry name" value="ARR-like"/>
</dbReference>
<evidence type="ECO:0000256" key="2">
    <source>
        <dbReference type="ARBA" id="ARBA00006015"/>
    </source>
</evidence>
<dbReference type="InterPro" id="IPR001005">
    <property type="entry name" value="SANT/Myb"/>
</dbReference>
<feature type="compositionally biased region" description="Basic and acidic residues" evidence="11">
    <location>
        <begin position="173"/>
        <end position="182"/>
    </location>
</feature>
<dbReference type="InterPro" id="IPR011006">
    <property type="entry name" value="CheY-like_superfamily"/>
</dbReference>
<dbReference type="PANTHER" id="PTHR43874:SF67">
    <property type="entry name" value="TWO-COMPONENT RESPONSE REGULATOR ARR2"/>
    <property type="match status" value="1"/>
</dbReference>
<evidence type="ECO:0000256" key="4">
    <source>
        <dbReference type="ARBA" id="ARBA00023012"/>
    </source>
</evidence>
<dbReference type="PANTHER" id="PTHR43874">
    <property type="entry name" value="TWO-COMPONENT RESPONSE REGULATOR"/>
    <property type="match status" value="1"/>
</dbReference>
<dbReference type="Pfam" id="PF00249">
    <property type="entry name" value="Myb_DNA-binding"/>
    <property type="match status" value="1"/>
</dbReference>
<dbReference type="FunFam" id="3.40.50.2300:FF:000408">
    <property type="entry name" value="Two-component response regulator"/>
    <property type="match status" value="1"/>
</dbReference>
<dbReference type="InterPro" id="IPR006447">
    <property type="entry name" value="Myb_dom_plants"/>
</dbReference>
<evidence type="ECO:0000256" key="6">
    <source>
        <dbReference type="ARBA" id="ARBA00023125"/>
    </source>
</evidence>
<evidence type="ECO:0000313" key="15">
    <source>
        <dbReference type="Proteomes" id="UP001327560"/>
    </source>
</evidence>
<evidence type="ECO:0000256" key="3">
    <source>
        <dbReference type="ARBA" id="ARBA00022553"/>
    </source>
</evidence>
<dbReference type="GO" id="GO:0009736">
    <property type="term" value="P:cytokinin-activated signaling pathway"/>
    <property type="evidence" value="ECO:0007669"/>
    <property type="project" value="InterPro"/>
</dbReference>
<dbReference type="NCBIfam" id="TIGR01557">
    <property type="entry name" value="myb_SHAQKYF"/>
    <property type="match status" value="1"/>
</dbReference>
<dbReference type="GO" id="GO:0005634">
    <property type="term" value="C:nucleus"/>
    <property type="evidence" value="ECO:0007669"/>
    <property type="project" value="UniProtKB-SubCell"/>
</dbReference>
<feature type="compositionally biased region" description="Polar residues" evidence="11">
    <location>
        <begin position="550"/>
        <end position="568"/>
    </location>
</feature>
<dbReference type="PIRSF" id="PIRSF036392">
    <property type="entry name" value="RR_ARR_type-B"/>
    <property type="match status" value="1"/>
</dbReference>
<comment type="subcellular location">
    <subcellularLocation>
        <location evidence="1">Nucleus</location>
    </subcellularLocation>
</comment>
<dbReference type="PROSITE" id="PS51294">
    <property type="entry name" value="HTH_MYB"/>
    <property type="match status" value="1"/>
</dbReference>
<dbReference type="GO" id="GO:0003700">
    <property type="term" value="F:DNA-binding transcription factor activity"/>
    <property type="evidence" value="ECO:0007669"/>
    <property type="project" value="InterPro"/>
</dbReference>